<evidence type="ECO:0000256" key="7">
    <source>
        <dbReference type="SAM" id="MobiDB-lite"/>
    </source>
</evidence>
<feature type="transmembrane region" description="Helical" evidence="8">
    <location>
        <begin position="12"/>
        <end position="36"/>
    </location>
</feature>
<comment type="catalytic activity">
    <reaction evidence="1">
        <text>ATP + protein L-histidine = ADP + protein N-phospho-L-histidine.</text>
        <dbReference type="EC" id="2.7.13.3"/>
    </reaction>
</comment>
<keyword evidence="8" id="KW-0812">Transmembrane</keyword>
<protein>
    <recommendedName>
        <fullName evidence="2">histidine kinase</fullName>
        <ecNumber evidence="2">2.7.13.3</ecNumber>
    </recommendedName>
</protein>
<accession>A0ABS7TUS2</accession>
<dbReference type="PROSITE" id="PS50109">
    <property type="entry name" value="HIS_KIN"/>
    <property type="match status" value="1"/>
</dbReference>
<dbReference type="SUPFAM" id="SSF47384">
    <property type="entry name" value="Homodimeric domain of signal transducing histidine kinase"/>
    <property type="match status" value="1"/>
</dbReference>
<feature type="transmembrane region" description="Helical" evidence="8">
    <location>
        <begin position="42"/>
        <end position="63"/>
    </location>
</feature>
<dbReference type="RefSeq" id="WP_224193659.1">
    <property type="nucleotide sequence ID" value="NZ_JAIRAU010000028.1"/>
</dbReference>
<dbReference type="Pfam" id="PF00512">
    <property type="entry name" value="HisKA"/>
    <property type="match status" value="1"/>
</dbReference>
<dbReference type="CDD" id="cd00082">
    <property type="entry name" value="HisKA"/>
    <property type="match status" value="1"/>
</dbReference>
<dbReference type="InterPro" id="IPR003661">
    <property type="entry name" value="HisK_dim/P_dom"/>
</dbReference>
<dbReference type="PANTHER" id="PTHR43711:SF26">
    <property type="entry name" value="SENSOR HISTIDINE KINASE RCSC"/>
    <property type="match status" value="1"/>
</dbReference>
<dbReference type="Gene3D" id="1.10.287.130">
    <property type="match status" value="1"/>
</dbReference>
<dbReference type="InterPro" id="IPR003594">
    <property type="entry name" value="HATPase_dom"/>
</dbReference>
<evidence type="ECO:0000256" key="4">
    <source>
        <dbReference type="ARBA" id="ARBA00022679"/>
    </source>
</evidence>
<evidence type="ECO:0000256" key="8">
    <source>
        <dbReference type="SAM" id="Phobius"/>
    </source>
</evidence>
<evidence type="ECO:0000313" key="10">
    <source>
        <dbReference type="EMBL" id="MBZ5711895.1"/>
    </source>
</evidence>
<evidence type="ECO:0000256" key="3">
    <source>
        <dbReference type="ARBA" id="ARBA00022553"/>
    </source>
</evidence>
<dbReference type="InterPro" id="IPR005467">
    <property type="entry name" value="His_kinase_dom"/>
</dbReference>
<dbReference type="InterPro" id="IPR036890">
    <property type="entry name" value="HATPase_C_sf"/>
</dbReference>
<keyword evidence="11" id="KW-1185">Reference proteome</keyword>
<dbReference type="InterPro" id="IPR036097">
    <property type="entry name" value="HisK_dim/P_sf"/>
</dbReference>
<keyword evidence="8" id="KW-0472">Membrane</keyword>
<keyword evidence="8" id="KW-1133">Transmembrane helix</keyword>
<dbReference type="EMBL" id="JAIRAU010000028">
    <property type="protein sequence ID" value="MBZ5711895.1"/>
    <property type="molecule type" value="Genomic_DNA"/>
</dbReference>
<keyword evidence="6" id="KW-0902">Two-component regulatory system</keyword>
<dbReference type="InterPro" id="IPR004358">
    <property type="entry name" value="Sig_transdc_His_kin-like_C"/>
</dbReference>
<dbReference type="PANTHER" id="PTHR43711">
    <property type="entry name" value="TWO-COMPONENT HISTIDINE KINASE"/>
    <property type="match status" value="1"/>
</dbReference>
<dbReference type="SMART" id="SM00388">
    <property type="entry name" value="HisKA"/>
    <property type="match status" value="1"/>
</dbReference>
<dbReference type="Proteomes" id="UP001139031">
    <property type="component" value="Unassembled WGS sequence"/>
</dbReference>
<dbReference type="PRINTS" id="PR00344">
    <property type="entry name" value="BCTRLSENSOR"/>
</dbReference>
<dbReference type="EC" id="2.7.13.3" evidence="2"/>
<sequence>MRSLDDDVVRRARSFIALCITFAAITALLAIPIALADPAGDLAMSLVVLTAAIGNYTLGAFLARRGWVDLAGVLVGANLSLSVACAILFRFRELNDGIWFMALGVIISGLALRPRWIWGMLALNLGLTSLMLAFVPANAQGAYHNFGKIMILDALLVTVAIAAFIDATRSRDLFRRQGRVVEELKVARTRAELANNAKSVFLANMSHELRTPLNAIIGFSEMLQEDADDPGVRADLARIHGAGHHLLAIISDILDLSKVEVGKFEVRAEWFDLAEFFARLRGLVTPLAAGNHNTFVLDSRVDGAAFTDEVRLRQALLNLLGNACKFTERGSMSLTVGERVVGGEVVLEFQIADTGIGISADDLDRIFLPFVQVDDSPTRRQGGTGLGLTLTREIVVLLGGTIAVDSAIGEGTTFTVVVPRRWSRSAPASPRGEDVSTRLAAPVTTT</sequence>
<feature type="transmembrane region" description="Helical" evidence="8">
    <location>
        <begin position="117"/>
        <end position="137"/>
    </location>
</feature>
<comment type="caution">
    <text evidence="10">The sequence shown here is derived from an EMBL/GenBank/DDBJ whole genome shotgun (WGS) entry which is preliminary data.</text>
</comment>
<evidence type="ECO:0000256" key="2">
    <source>
        <dbReference type="ARBA" id="ARBA00012438"/>
    </source>
</evidence>
<feature type="region of interest" description="Disordered" evidence="7">
    <location>
        <begin position="423"/>
        <end position="446"/>
    </location>
</feature>
<name>A0ABS7TUS2_9BACT</name>
<dbReference type="Pfam" id="PF02518">
    <property type="entry name" value="HATPase_c"/>
    <property type="match status" value="1"/>
</dbReference>
<keyword evidence="4" id="KW-0808">Transferase</keyword>
<dbReference type="SUPFAM" id="SSF55874">
    <property type="entry name" value="ATPase domain of HSP90 chaperone/DNA topoisomerase II/histidine kinase"/>
    <property type="match status" value="1"/>
</dbReference>
<keyword evidence="5" id="KW-0418">Kinase</keyword>
<feature type="transmembrane region" description="Helical" evidence="8">
    <location>
        <begin position="70"/>
        <end position="91"/>
    </location>
</feature>
<gene>
    <name evidence="10" type="ORF">K7C98_21850</name>
</gene>
<evidence type="ECO:0000256" key="6">
    <source>
        <dbReference type="ARBA" id="ARBA00023012"/>
    </source>
</evidence>
<feature type="domain" description="Histidine kinase" evidence="9">
    <location>
        <begin position="204"/>
        <end position="422"/>
    </location>
</feature>
<organism evidence="10 11">
    <name type="scientific">Nannocystis pusilla</name>
    <dbReference type="NCBI Taxonomy" id="889268"/>
    <lineage>
        <taxon>Bacteria</taxon>
        <taxon>Pseudomonadati</taxon>
        <taxon>Myxococcota</taxon>
        <taxon>Polyangia</taxon>
        <taxon>Nannocystales</taxon>
        <taxon>Nannocystaceae</taxon>
        <taxon>Nannocystis</taxon>
    </lineage>
</organism>
<dbReference type="Gene3D" id="3.30.565.10">
    <property type="entry name" value="Histidine kinase-like ATPase, C-terminal domain"/>
    <property type="match status" value="1"/>
</dbReference>
<dbReference type="InterPro" id="IPR050736">
    <property type="entry name" value="Sensor_HK_Regulatory"/>
</dbReference>
<evidence type="ECO:0000256" key="1">
    <source>
        <dbReference type="ARBA" id="ARBA00000085"/>
    </source>
</evidence>
<feature type="transmembrane region" description="Helical" evidence="8">
    <location>
        <begin position="149"/>
        <end position="167"/>
    </location>
</feature>
<proteinExistence type="predicted"/>
<keyword evidence="3" id="KW-0597">Phosphoprotein</keyword>
<reference evidence="10" key="1">
    <citation type="submission" date="2021-08" db="EMBL/GenBank/DDBJ databases">
        <authorList>
            <person name="Stevens D.C."/>
        </authorList>
    </citation>
    <scope>NUCLEOTIDE SEQUENCE</scope>
    <source>
        <strain evidence="10">DSM 53165</strain>
    </source>
</reference>
<dbReference type="SMART" id="SM00387">
    <property type="entry name" value="HATPase_c"/>
    <property type="match status" value="1"/>
</dbReference>
<evidence type="ECO:0000259" key="9">
    <source>
        <dbReference type="PROSITE" id="PS50109"/>
    </source>
</evidence>
<evidence type="ECO:0000256" key="5">
    <source>
        <dbReference type="ARBA" id="ARBA00022777"/>
    </source>
</evidence>
<evidence type="ECO:0000313" key="11">
    <source>
        <dbReference type="Proteomes" id="UP001139031"/>
    </source>
</evidence>